<feature type="signal peptide" evidence="1">
    <location>
        <begin position="1"/>
        <end position="18"/>
    </location>
</feature>
<proteinExistence type="predicted"/>
<reference evidence="2" key="1">
    <citation type="submission" date="2014-09" db="EMBL/GenBank/DDBJ databases">
        <authorList>
            <person name="Magalhaes I.L.F."/>
            <person name="Oliveira U."/>
            <person name="Santos F.R."/>
            <person name="Vidigal T.H.D.A."/>
            <person name="Brescovit A.D."/>
            <person name="Santos A.J."/>
        </authorList>
    </citation>
    <scope>NUCLEOTIDE SEQUENCE</scope>
</reference>
<organism evidence="2">
    <name type="scientific">Lygus hesperus</name>
    <name type="common">Western plant bug</name>
    <dbReference type="NCBI Taxonomy" id="30085"/>
    <lineage>
        <taxon>Eukaryota</taxon>
        <taxon>Metazoa</taxon>
        <taxon>Ecdysozoa</taxon>
        <taxon>Arthropoda</taxon>
        <taxon>Hexapoda</taxon>
        <taxon>Insecta</taxon>
        <taxon>Pterygota</taxon>
        <taxon>Neoptera</taxon>
        <taxon>Paraneoptera</taxon>
        <taxon>Hemiptera</taxon>
        <taxon>Heteroptera</taxon>
        <taxon>Panheteroptera</taxon>
        <taxon>Cimicomorpha</taxon>
        <taxon>Miridae</taxon>
        <taxon>Mirini</taxon>
        <taxon>Lygus</taxon>
    </lineage>
</organism>
<name>A0A0K8T7V8_LYGHE</name>
<feature type="chain" id="PRO_5005520110" evidence="1">
    <location>
        <begin position="19"/>
        <end position="137"/>
    </location>
</feature>
<evidence type="ECO:0000256" key="1">
    <source>
        <dbReference type="SAM" id="SignalP"/>
    </source>
</evidence>
<dbReference type="EMBL" id="GBRD01004199">
    <property type="protein sequence ID" value="JAG61622.1"/>
    <property type="molecule type" value="Transcribed_RNA"/>
</dbReference>
<evidence type="ECO:0000313" key="2">
    <source>
        <dbReference type="EMBL" id="JAG61622.1"/>
    </source>
</evidence>
<protein>
    <submittedName>
        <fullName evidence="2">Uncharacterized protein</fullName>
    </submittedName>
</protein>
<keyword evidence="1" id="KW-0732">Signal</keyword>
<sequence length="137" mass="15366">MDLRSLLPLLTVVSLASAQIISGNKENCRFNADPIFSWVVGVWEKSTNKYVGHGAMITSVAFVTSCREYKTPELYTAVGQFIWNTSNPEDPCMQERNIKSIQKHPQCTNSPETAIFFDFSAMRMETAFDITGTTTRS</sequence>
<accession>A0A0K8T7V8</accession>
<dbReference type="AlphaFoldDB" id="A0A0K8T7V8"/>